<keyword evidence="1" id="KW-0004">4Fe-4S</keyword>
<evidence type="ECO:0000256" key="4">
    <source>
        <dbReference type="ARBA" id="ARBA00023004"/>
    </source>
</evidence>
<dbReference type="GO" id="GO:0016491">
    <property type="term" value="F:oxidoreductase activity"/>
    <property type="evidence" value="ECO:0007669"/>
    <property type="project" value="UniProtKB-KW"/>
</dbReference>
<evidence type="ECO:0000256" key="5">
    <source>
        <dbReference type="ARBA" id="ARBA00023014"/>
    </source>
</evidence>
<evidence type="ECO:0000313" key="6">
    <source>
        <dbReference type="EMBL" id="MBB5790327.1"/>
    </source>
</evidence>
<dbReference type="InterPro" id="IPR039650">
    <property type="entry name" value="HdrA-like"/>
</dbReference>
<dbReference type="GO" id="GO:0046872">
    <property type="term" value="F:metal ion binding"/>
    <property type="evidence" value="ECO:0007669"/>
    <property type="project" value="UniProtKB-KW"/>
</dbReference>
<dbReference type="Proteomes" id="UP000542813">
    <property type="component" value="Unassembled WGS sequence"/>
</dbReference>
<keyword evidence="3" id="KW-0560">Oxidoreductase</keyword>
<dbReference type="EMBL" id="JACHMM010000001">
    <property type="protein sequence ID" value="MBB5790327.1"/>
    <property type="molecule type" value="Genomic_DNA"/>
</dbReference>
<organism evidence="6 7">
    <name type="scientific">Jiangella mangrovi</name>
    <dbReference type="NCBI Taxonomy" id="1524084"/>
    <lineage>
        <taxon>Bacteria</taxon>
        <taxon>Bacillati</taxon>
        <taxon>Actinomycetota</taxon>
        <taxon>Actinomycetes</taxon>
        <taxon>Jiangellales</taxon>
        <taxon>Jiangellaceae</taxon>
        <taxon>Jiangella</taxon>
    </lineage>
</organism>
<evidence type="ECO:0000256" key="1">
    <source>
        <dbReference type="ARBA" id="ARBA00022485"/>
    </source>
</evidence>
<dbReference type="Gene3D" id="3.50.50.60">
    <property type="entry name" value="FAD/NAD(P)-binding domain"/>
    <property type="match status" value="1"/>
</dbReference>
<comment type="caution">
    <text evidence="6">The sequence shown here is derived from an EMBL/GenBank/DDBJ whole genome shotgun (WGS) entry which is preliminary data.</text>
</comment>
<keyword evidence="4" id="KW-0408">Iron</keyword>
<dbReference type="RefSeq" id="WP_184826310.1">
    <property type="nucleotide sequence ID" value="NZ_JACHMM010000001.1"/>
</dbReference>
<dbReference type="PRINTS" id="PR00469">
    <property type="entry name" value="PNDRDTASEII"/>
</dbReference>
<sequence length="438" mass="46827">MQTAVTNSRAATTVVRRGAGRAEQTVEADLCVIGAGISGVSAALEAARLGRRVALVDGLSRLGGQAVNSVIGTFAGLLSNGPSPYQFTYGIASDILRDLGASGDLRLRPRFNTVMYDEAALARWIDERVHAAGITVLLGSVLRGVERDGRRVRAVDLASRYGDVRVLADGFVDASGDAVIACNADLPCRQPAEGQVYGSQKVVLEGIDEARYPATDELLARLAEKGDQYGVARKDGLANLFRGRGRAVLNMTHTETPLETVQAAQKAFEGKVAARRAVQFLQSEFPEAFGAARVRSFGLLGIRQTRWIVGRTQLTTDDLLSARRFPDAIARTGWGIELHDQLETSIWEPLPEGHVHYIPFGSLTPPDVDNLVAAGRCIDGDVAALSSVRVMGPCIATGSAAAHALDLADAGSVHDIDLTALQQRLNDNLHRTDPYIEP</sequence>
<evidence type="ECO:0000256" key="3">
    <source>
        <dbReference type="ARBA" id="ARBA00023002"/>
    </source>
</evidence>
<name>A0A7W9GUR5_9ACTN</name>
<gene>
    <name evidence="6" type="ORF">HD601_004902</name>
</gene>
<dbReference type="GO" id="GO:0051539">
    <property type="term" value="F:4 iron, 4 sulfur cluster binding"/>
    <property type="evidence" value="ECO:0007669"/>
    <property type="project" value="UniProtKB-KW"/>
</dbReference>
<protein>
    <submittedName>
        <fullName evidence="6">2-polyprenyl-6-methoxyphenol hydroxylase-like FAD-dependent oxidoreductase</fullName>
    </submittedName>
</protein>
<dbReference type="AlphaFoldDB" id="A0A7W9GUR5"/>
<dbReference type="PANTHER" id="PTHR43498">
    <property type="entry name" value="FERREDOXIN:COB-COM HETERODISULFIDE REDUCTASE SUBUNIT A"/>
    <property type="match status" value="1"/>
</dbReference>
<dbReference type="InterPro" id="IPR036188">
    <property type="entry name" value="FAD/NAD-bd_sf"/>
</dbReference>
<accession>A0A7W9GUR5</accession>
<keyword evidence="5" id="KW-0411">Iron-sulfur</keyword>
<evidence type="ECO:0000313" key="7">
    <source>
        <dbReference type="Proteomes" id="UP000542813"/>
    </source>
</evidence>
<dbReference type="SUPFAM" id="SSF51905">
    <property type="entry name" value="FAD/NAD(P)-binding domain"/>
    <property type="match status" value="1"/>
</dbReference>
<evidence type="ECO:0000256" key="2">
    <source>
        <dbReference type="ARBA" id="ARBA00022723"/>
    </source>
</evidence>
<keyword evidence="7" id="KW-1185">Reference proteome</keyword>
<proteinExistence type="predicted"/>
<keyword evidence="2" id="KW-0479">Metal-binding</keyword>
<dbReference type="Pfam" id="PF12831">
    <property type="entry name" value="FAD_oxidored"/>
    <property type="match status" value="1"/>
</dbReference>
<dbReference type="PANTHER" id="PTHR43498:SF1">
    <property type="entry name" value="COB--COM HETERODISULFIDE REDUCTASE IRON-SULFUR SUBUNIT A"/>
    <property type="match status" value="1"/>
</dbReference>
<reference evidence="6 7" key="1">
    <citation type="submission" date="2020-08" db="EMBL/GenBank/DDBJ databases">
        <title>Sequencing the genomes of 1000 actinobacteria strains.</title>
        <authorList>
            <person name="Klenk H.-P."/>
        </authorList>
    </citation>
    <scope>NUCLEOTIDE SEQUENCE [LARGE SCALE GENOMIC DNA]</scope>
    <source>
        <strain evidence="6 7">DSM 102122</strain>
    </source>
</reference>